<reference evidence="1" key="1">
    <citation type="submission" date="2022-07" db="EMBL/GenBank/DDBJ databases">
        <title>Phylogenomic reconstructions and comparative analyses of Kickxellomycotina fungi.</title>
        <authorList>
            <person name="Reynolds N.K."/>
            <person name="Stajich J.E."/>
            <person name="Barry K."/>
            <person name="Grigoriev I.V."/>
            <person name="Crous P."/>
            <person name="Smith M.E."/>
        </authorList>
    </citation>
    <scope>NUCLEOTIDE SEQUENCE</scope>
    <source>
        <strain evidence="1">NRRL 3115</strain>
    </source>
</reference>
<evidence type="ECO:0000313" key="1">
    <source>
        <dbReference type="EMBL" id="KAJ2668409.1"/>
    </source>
</evidence>
<comment type="caution">
    <text evidence="1">The sequence shown here is derived from an EMBL/GenBank/DDBJ whole genome shotgun (WGS) entry which is preliminary data.</text>
</comment>
<dbReference type="AlphaFoldDB" id="A0A9W8G1A4"/>
<dbReference type="OrthoDB" id="10385006at2759"/>
<dbReference type="EMBL" id="JANBTW010000201">
    <property type="protein sequence ID" value="KAJ2668409.1"/>
    <property type="molecule type" value="Genomic_DNA"/>
</dbReference>
<proteinExistence type="predicted"/>
<evidence type="ECO:0000313" key="2">
    <source>
        <dbReference type="Proteomes" id="UP001151518"/>
    </source>
</evidence>
<name>A0A9W8G1A4_9FUNG</name>
<gene>
    <name evidence="1" type="ORF">GGI25_006451</name>
</gene>
<sequence length="133" mass="14606">MPRPALQFLQELVNTAIASKRESPFSTKLPKHHFQATARFNNINMNFSKYFKCNTSSTSLVNNVDYNHKASMDSASTFTSTSSASTMAAERTTTTNKLVDASKGGNATDAFNYLFSNTNSATANGVRLNYSRI</sequence>
<dbReference type="Proteomes" id="UP001151518">
    <property type="component" value="Unassembled WGS sequence"/>
</dbReference>
<organism evidence="1 2">
    <name type="scientific">Coemansia spiralis</name>
    <dbReference type="NCBI Taxonomy" id="417178"/>
    <lineage>
        <taxon>Eukaryota</taxon>
        <taxon>Fungi</taxon>
        <taxon>Fungi incertae sedis</taxon>
        <taxon>Zoopagomycota</taxon>
        <taxon>Kickxellomycotina</taxon>
        <taxon>Kickxellomycetes</taxon>
        <taxon>Kickxellales</taxon>
        <taxon>Kickxellaceae</taxon>
        <taxon>Coemansia</taxon>
    </lineage>
</organism>
<protein>
    <submittedName>
        <fullName evidence="1">Uncharacterized protein</fullName>
    </submittedName>
</protein>
<accession>A0A9W8G1A4</accession>